<comment type="similarity">
    <text evidence="1">Belongs to the LysR transcriptional regulatory family.</text>
</comment>
<dbReference type="SUPFAM" id="SSF46785">
    <property type="entry name" value="Winged helix' DNA-binding domain"/>
    <property type="match status" value="1"/>
</dbReference>
<comment type="caution">
    <text evidence="6">The sequence shown here is derived from an EMBL/GenBank/DDBJ whole genome shotgun (WGS) entry which is preliminary data.</text>
</comment>
<proteinExistence type="inferred from homology"/>
<keyword evidence="4" id="KW-0804">Transcription</keyword>
<dbReference type="PROSITE" id="PS50931">
    <property type="entry name" value="HTH_LYSR"/>
    <property type="match status" value="1"/>
</dbReference>
<dbReference type="SUPFAM" id="SSF53850">
    <property type="entry name" value="Periplasmic binding protein-like II"/>
    <property type="match status" value="1"/>
</dbReference>
<dbReference type="Gene3D" id="3.40.190.10">
    <property type="entry name" value="Periplasmic binding protein-like II"/>
    <property type="match status" value="2"/>
</dbReference>
<dbReference type="InterPro" id="IPR036388">
    <property type="entry name" value="WH-like_DNA-bd_sf"/>
</dbReference>
<dbReference type="Pfam" id="PF03466">
    <property type="entry name" value="LysR_substrate"/>
    <property type="match status" value="1"/>
</dbReference>
<evidence type="ECO:0000259" key="5">
    <source>
        <dbReference type="PROSITE" id="PS50931"/>
    </source>
</evidence>
<evidence type="ECO:0000313" key="6">
    <source>
        <dbReference type="EMBL" id="MCK8679002.1"/>
    </source>
</evidence>
<dbReference type="InterPro" id="IPR036390">
    <property type="entry name" value="WH_DNA-bd_sf"/>
</dbReference>
<dbReference type="RefSeq" id="WP_248634666.1">
    <property type="nucleotide sequence ID" value="NZ_JALPTH010000015.1"/>
</dbReference>
<keyword evidence="3" id="KW-0238">DNA-binding</keyword>
<evidence type="ECO:0000256" key="4">
    <source>
        <dbReference type="ARBA" id="ARBA00023163"/>
    </source>
</evidence>
<evidence type="ECO:0000256" key="1">
    <source>
        <dbReference type="ARBA" id="ARBA00009437"/>
    </source>
</evidence>
<keyword evidence="7" id="KW-1185">Reference proteome</keyword>
<evidence type="ECO:0000256" key="2">
    <source>
        <dbReference type="ARBA" id="ARBA00023015"/>
    </source>
</evidence>
<dbReference type="Proteomes" id="UP001522868">
    <property type="component" value="Unassembled WGS sequence"/>
</dbReference>
<protein>
    <submittedName>
        <fullName evidence="6">LysR family transcriptional regulator</fullName>
    </submittedName>
</protein>
<sequence>MELRQLECFVTVAEEAGVARAAERLGRPPATVGAALAALERELGLRLFDRAPGAPAPQAPRATAAAPADWRVRLTAAGERLLPEARAALVAAGRVRATAAGIAAGTEGLVRLGTARAFADRVYRAVDRLATRHRGLRVRLERAPQEARLAAVRSGTFDAALVRTVRGAEGVLLHPLWAEPLIAALPAGHPLAAEEHPDPARLARLPLRLAPRAANPAFHDLVTGALPSWTPGPPFTTLPETLAALAADPEPSWTLFHPVGPPHPAGGPARSGPRGVVFRTLPGLTTPVSLAVPADRPPAPAVRALLDALLSVSEAGTAASARAAVAATASEAARLCARG</sequence>
<name>A0ABT0ICE9_9ACTN</name>
<dbReference type="EMBL" id="JALPTH010000015">
    <property type="protein sequence ID" value="MCK8679002.1"/>
    <property type="molecule type" value="Genomic_DNA"/>
</dbReference>
<dbReference type="InterPro" id="IPR005119">
    <property type="entry name" value="LysR_subst-bd"/>
</dbReference>
<reference evidence="6 7" key="1">
    <citation type="submission" date="2022-04" db="EMBL/GenBank/DDBJ databases">
        <title>Streptomyces sp. nov. LCR6-01 isolated from Lichen of Dirinaria sp.</title>
        <authorList>
            <person name="Kanchanasin P."/>
            <person name="Tanasupawat S."/>
            <person name="Phongsopitanun W."/>
        </authorList>
    </citation>
    <scope>NUCLEOTIDE SEQUENCE [LARGE SCALE GENOMIC DNA]</scope>
    <source>
        <strain evidence="6 7">LCR6-01</strain>
    </source>
</reference>
<feature type="domain" description="HTH lysR-type" evidence="5">
    <location>
        <begin position="1"/>
        <end position="58"/>
    </location>
</feature>
<dbReference type="Gene3D" id="1.10.10.10">
    <property type="entry name" value="Winged helix-like DNA-binding domain superfamily/Winged helix DNA-binding domain"/>
    <property type="match status" value="1"/>
</dbReference>
<dbReference type="PANTHER" id="PTHR30346">
    <property type="entry name" value="TRANSCRIPTIONAL DUAL REGULATOR HCAR-RELATED"/>
    <property type="match status" value="1"/>
</dbReference>
<evidence type="ECO:0000256" key="3">
    <source>
        <dbReference type="ARBA" id="ARBA00023125"/>
    </source>
</evidence>
<accession>A0ABT0ICE9</accession>
<organism evidence="6 7">
    <name type="scientific">Streptomyces lichenis</name>
    <dbReference type="NCBI Taxonomy" id="2306967"/>
    <lineage>
        <taxon>Bacteria</taxon>
        <taxon>Bacillati</taxon>
        <taxon>Actinomycetota</taxon>
        <taxon>Actinomycetes</taxon>
        <taxon>Kitasatosporales</taxon>
        <taxon>Streptomycetaceae</taxon>
        <taxon>Streptomyces</taxon>
    </lineage>
</organism>
<dbReference type="InterPro" id="IPR000847">
    <property type="entry name" value="LysR_HTH_N"/>
</dbReference>
<dbReference type="Pfam" id="PF00126">
    <property type="entry name" value="HTH_1"/>
    <property type="match status" value="1"/>
</dbReference>
<gene>
    <name evidence="6" type="ORF">M1O15_16700</name>
</gene>
<dbReference type="PANTHER" id="PTHR30346:SF0">
    <property type="entry name" value="HCA OPERON TRANSCRIPTIONAL ACTIVATOR HCAR"/>
    <property type="match status" value="1"/>
</dbReference>
<keyword evidence="2" id="KW-0805">Transcription regulation</keyword>
<evidence type="ECO:0000313" key="7">
    <source>
        <dbReference type="Proteomes" id="UP001522868"/>
    </source>
</evidence>